<feature type="transmembrane region" description="Helical" evidence="11">
    <location>
        <begin position="274"/>
        <end position="291"/>
    </location>
</feature>
<evidence type="ECO:0000313" key="13">
    <source>
        <dbReference type="Proteomes" id="UP000593567"/>
    </source>
</evidence>
<dbReference type="GO" id="GO:0015217">
    <property type="term" value="F:ADP transmembrane transporter activity"/>
    <property type="evidence" value="ECO:0007669"/>
    <property type="project" value="TreeGrafter"/>
</dbReference>
<dbReference type="InterPro" id="IPR002067">
    <property type="entry name" value="MCP"/>
</dbReference>
<feature type="repeat" description="Solcar" evidence="9">
    <location>
        <begin position="13"/>
        <end position="98"/>
    </location>
</feature>
<feature type="repeat" description="Solcar" evidence="9">
    <location>
        <begin position="207"/>
        <end position="294"/>
    </location>
</feature>
<evidence type="ECO:0000256" key="10">
    <source>
        <dbReference type="RuleBase" id="RU000488"/>
    </source>
</evidence>
<dbReference type="SUPFAM" id="SSF103506">
    <property type="entry name" value="Mitochondrial carrier"/>
    <property type="match status" value="1"/>
</dbReference>
<feature type="transmembrane region" description="Helical" evidence="11">
    <location>
        <begin position="73"/>
        <end position="91"/>
    </location>
</feature>
<keyword evidence="7 9" id="KW-0472">Membrane</keyword>
<name>A0A7J7J0I3_BUGNE</name>
<evidence type="ECO:0000256" key="1">
    <source>
        <dbReference type="ARBA" id="ARBA00004585"/>
    </source>
</evidence>
<proteinExistence type="inferred from homology"/>
<dbReference type="GO" id="GO:0015230">
    <property type="term" value="F:FAD transmembrane transporter activity"/>
    <property type="evidence" value="ECO:0007669"/>
    <property type="project" value="TreeGrafter"/>
</dbReference>
<keyword evidence="8" id="KW-0576">Peroxisome</keyword>
<feature type="transmembrane region" description="Helical" evidence="11">
    <location>
        <begin position="16"/>
        <end position="36"/>
    </location>
</feature>
<keyword evidence="5" id="KW-0677">Repeat</keyword>
<gene>
    <name evidence="12" type="ORF">EB796_022365</name>
</gene>
<evidence type="ECO:0000256" key="6">
    <source>
        <dbReference type="ARBA" id="ARBA00022989"/>
    </source>
</evidence>
<feature type="transmembrane region" description="Helical" evidence="11">
    <location>
        <begin position="111"/>
        <end position="131"/>
    </location>
</feature>
<dbReference type="PANTHER" id="PTHR45939:SF5">
    <property type="entry name" value="PEROXISOMAL MEMBRANE PROTEIN PMP34"/>
    <property type="match status" value="1"/>
</dbReference>
<dbReference type="OrthoDB" id="10266426at2759"/>
<keyword evidence="6 11" id="KW-1133">Transmembrane helix</keyword>
<accession>A0A7J7J0I3</accession>
<dbReference type="PRINTS" id="PR00926">
    <property type="entry name" value="MITOCARRIER"/>
</dbReference>
<dbReference type="GO" id="GO:0044610">
    <property type="term" value="F:FMN transmembrane transporter activity"/>
    <property type="evidence" value="ECO:0007669"/>
    <property type="project" value="TreeGrafter"/>
</dbReference>
<sequence length="306" mass="34201">MDWQKNLKDVLSYDSLVHAVAGATGGFTAMTVFYPLDTVRIILQVDDSSQRKTISEVIEEVVRQHGLKGLYKGWRPVITSLWCSNFVYFYSYNFLKLTFYGTKKPSGWKDLAAASLAGVINVLVTTPMWVVNTRLKLQGKKAGTSAADIQYHGILDCFSKILEKEGVGALWNGTGPSLLLVCNPTIQFVVYEALKRKFIQMLKTRDLGTGTLFLIGAMAKAVATLVTYPVQVIQSRMRAQSKDGRKNMSFTHCINHVIRTAGWKGFYKGIEAKLLQTILMAALMFMTYEKIARVVFKVMRAQPATS</sequence>
<feature type="transmembrane region" description="Helical" evidence="11">
    <location>
        <begin position="207"/>
        <end position="228"/>
    </location>
</feature>
<dbReference type="AlphaFoldDB" id="A0A7J7J0I3"/>
<dbReference type="GO" id="GO:0080122">
    <property type="term" value="F:AMP transmembrane transporter activity"/>
    <property type="evidence" value="ECO:0007669"/>
    <property type="project" value="TreeGrafter"/>
</dbReference>
<comment type="subcellular location">
    <subcellularLocation>
        <location evidence="1">Peroxisome membrane</location>
        <topology evidence="1">Multi-pass membrane protein</topology>
    </subcellularLocation>
</comment>
<reference evidence="12" key="1">
    <citation type="submission" date="2020-06" db="EMBL/GenBank/DDBJ databases">
        <title>Draft genome of Bugula neritina, a colonial animal packing powerful symbionts and potential medicines.</title>
        <authorList>
            <person name="Rayko M."/>
        </authorList>
    </citation>
    <scope>NUCLEOTIDE SEQUENCE [LARGE SCALE GENOMIC DNA]</scope>
    <source>
        <strain evidence="12">Kwan_BN1</strain>
    </source>
</reference>
<evidence type="ECO:0000256" key="9">
    <source>
        <dbReference type="PROSITE-ProRule" id="PRU00282"/>
    </source>
</evidence>
<evidence type="ECO:0000313" key="12">
    <source>
        <dbReference type="EMBL" id="KAF6019337.1"/>
    </source>
</evidence>
<dbReference type="InterPro" id="IPR052217">
    <property type="entry name" value="Mito/Peroxisomal_Carrier"/>
</dbReference>
<comment type="similarity">
    <text evidence="2 10">Belongs to the mitochondrial carrier (TC 2.A.29) family.</text>
</comment>
<dbReference type="InterPro" id="IPR023395">
    <property type="entry name" value="MCP_dom_sf"/>
</dbReference>
<keyword evidence="3 10" id="KW-0813">Transport</keyword>
<dbReference type="PANTHER" id="PTHR45939">
    <property type="entry name" value="PEROXISOMAL MEMBRANE PROTEIN PMP34-RELATED"/>
    <property type="match status" value="1"/>
</dbReference>
<dbReference type="Gene3D" id="1.50.40.10">
    <property type="entry name" value="Mitochondrial carrier domain"/>
    <property type="match status" value="1"/>
</dbReference>
<comment type="caution">
    <text evidence="12">The sequence shown here is derived from an EMBL/GenBank/DDBJ whole genome shotgun (WGS) entry which is preliminary data.</text>
</comment>
<feature type="repeat" description="Solcar" evidence="9">
    <location>
        <begin position="105"/>
        <end position="197"/>
    </location>
</feature>
<dbReference type="Pfam" id="PF00153">
    <property type="entry name" value="Mito_carr"/>
    <property type="match status" value="3"/>
</dbReference>
<evidence type="ECO:0000256" key="7">
    <source>
        <dbReference type="ARBA" id="ARBA00023136"/>
    </source>
</evidence>
<dbReference type="GO" id="GO:0015228">
    <property type="term" value="F:coenzyme A transmembrane transporter activity"/>
    <property type="evidence" value="ECO:0007669"/>
    <property type="project" value="TreeGrafter"/>
</dbReference>
<dbReference type="GO" id="GO:0005778">
    <property type="term" value="C:peroxisomal membrane"/>
    <property type="evidence" value="ECO:0007669"/>
    <property type="project" value="UniProtKB-SubCell"/>
</dbReference>
<protein>
    <submittedName>
        <fullName evidence="12">SLC25A17</fullName>
    </submittedName>
</protein>
<evidence type="ECO:0000256" key="4">
    <source>
        <dbReference type="ARBA" id="ARBA00022692"/>
    </source>
</evidence>
<dbReference type="PROSITE" id="PS50920">
    <property type="entry name" value="SOLCAR"/>
    <property type="match status" value="3"/>
</dbReference>
<evidence type="ECO:0000256" key="2">
    <source>
        <dbReference type="ARBA" id="ARBA00006375"/>
    </source>
</evidence>
<organism evidence="12 13">
    <name type="scientific">Bugula neritina</name>
    <name type="common">Brown bryozoan</name>
    <name type="synonym">Sertularia neritina</name>
    <dbReference type="NCBI Taxonomy" id="10212"/>
    <lineage>
        <taxon>Eukaryota</taxon>
        <taxon>Metazoa</taxon>
        <taxon>Spiralia</taxon>
        <taxon>Lophotrochozoa</taxon>
        <taxon>Bryozoa</taxon>
        <taxon>Gymnolaemata</taxon>
        <taxon>Cheilostomatida</taxon>
        <taxon>Flustrina</taxon>
        <taxon>Buguloidea</taxon>
        <taxon>Bugulidae</taxon>
        <taxon>Bugula</taxon>
    </lineage>
</organism>
<dbReference type="InterPro" id="IPR018108">
    <property type="entry name" value="MCP_transmembrane"/>
</dbReference>
<evidence type="ECO:0000256" key="11">
    <source>
        <dbReference type="SAM" id="Phobius"/>
    </source>
</evidence>
<keyword evidence="13" id="KW-1185">Reference proteome</keyword>
<dbReference type="GO" id="GO:0051724">
    <property type="term" value="F:NAD transmembrane transporter activity"/>
    <property type="evidence" value="ECO:0007669"/>
    <property type="project" value="TreeGrafter"/>
</dbReference>
<dbReference type="EMBL" id="VXIV02003238">
    <property type="protein sequence ID" value="KAF6019337.1"/>
    <property type="molecule type" value="Genomic_DNA"/>
</dbReference>
<evidence type="ECO:0000256" key="5">
    <source>
        <dbReference type="ARBA" id="ARBA00022737"/>
    </source>
</evidence>
<evidence type="ECO:0000256" key="3">
    <source>
        <dbReference type="ARBA" id="ARBA00022448"/>
    </source>
</evidence>
<dbReference type="GO" id="GO:0005347">
    <property type="term" value="F:ATP transmembrane transporter activity"/>
    <property type="evidence" value="ECO:0007669"/>
    <property type="project" value="TreeGrafter"/>
</dbReference>
<evidence type="ECO:0000256" key="8">
    <source>
        <dbReference type="ARBA" id="ARBA00023140"/>
    </source>
</evidence>
<dbReference type="Proteomes" id="UP000593567">
    <property type="component" value="Unassembled WGS sequence"/>
</dbReference>
<keyword evidence="4 9" id="KW-0812">Transmembrane</keyword>